<gene>
    <name evidence="3" type="ORF">CFC21_043427</name>
</gene>
<comment type="caution">
    <text evidence="3">The sequence shown here is derived from an EMBL/GenBank/DDBJ whole genome shotgun (WGS) entry which is preliminary data.</text>
</comment>
<keyword evidence="2" id="KW-0732">Signal</keyword>
<feature type="compositionally biased region" description="Low complexity" evidence="1">
    <location>
        <begin position="58"/>
        <end position="70"/>
    </location>
</feature>
<evidence type="ECO:0000256" key="1">
    <source>
        <dbReference type="SAM" id="MobiDB-lite"/>
    </source>
</evidence>
<dbReference type="AlphaFoldDB" id="A0A9R1FNN5"/>
<dbReference type="Proteomes" id="UP000815260">
    <property type="component" value="Chromosome 3B"/>
</dbReference>
<name>A0A9R1FNN5_WHEAT</name>
<accession>A0A9R1FNN5</accession>
<feature type="compositionally biased region" description="Basic residues" evidence="1">
    <location>
        <begin position="78"/>
        <end position="95"/>
    </location>
</feature>
<reference evidence="3" key="2">
    <citation type="submission" date="2020-03" db="EMBL/GenBank/DDBJ databases">
        <title>The second near-complete assembly of the hexaploid bread wheat (Triticum aestivum) genome.</title>
        <authorList>
            <person name="Zimin A.V."/>
            <person name="Puiu D."/>
            <person name="Shumante A."/>
            <person name="Alonge M."/>
            <person name="Salzberg S.L."/>
        </authorList>
    </citation>
    <scope>NUCLEOTIDE SEQUENCE</scope>
    <source>
        <tissue evidence="3">Leaf</tissue>
    </source>
</reference>
<feature type="region of interest" description="Disordered" evidence="1">
    <location>
        <begin position="54"/>
        <end position="116"/>
    </location>
</feature>
<feature type="signal peptide" evidence="2">
    <location>
        <begin position="1"/>
        <end position="20"/>
    </location>
</feature>
<protein>
    <submittedName>
        <fullName evidence="3">Uncharacterized protein</fullName>
    </submittedName>
</protein>
<feature type="non-terminal residue" evidence="3">
    <location>
        <position position="116"/>
    </location>
</feature>
<organism evidence="3">
    <name type="scientific">Triticum aestivum</name>
    <name type="common">Wheat</name>
    <dbReference type="NCBI Taxonomy" id="4565"/>
    <lineage>
        <taxon>Eukaryota</taxon>
        <taxon>Viridiplantae</taxon>
        <taxon>Streptophyta</taxon>
        <taxon>Embryophyta</taxon>
        <taxon>Tracheophyta</taxon>
        <taxon>Spermatophyta</taxon>
        <taxon>Magnoliopsida</taxon>
        <taxon>Liliopsida</taxon>
        <taxon>Poales</taxon>
        <taxon>Poaceae</taxon>
        <taxon>BOP clade</taxon>
        <taxon>Pooideae</taxon>
        <taxon>Triticodae</taxon>
        <taxon>Triticeae</taxon>
        <taxon>Triticinae</taxon>
        <taxon>Triticum</taxon>
    </lineage>
</organism>
<feature type="compositionally biased region" description="Basic residues" evidence="1">
    <location>
        <begin position="102"/>
        <end position="116"/>
    </location>
</feature>
<feature type="chain" id="PRO_5040294609" evidence="2">
    <location>
        <begin position="21"/>
        <end position="116"/>
    </location>
</feature>
<sequence length="116" mass="13010">MRMALAAAFLLLALLPAAEASGQVGDEEAGDKGWECSGSRLCCKRTITDFFKARHSRSSSPGGTTPSPTRRLLELPGLHRRRRALRAPRVRHHRRQGDGRQGGRRLPRPRRRQHLV</sequence>
<evidence type="ECO:0000313" key="3">
    <source>
        <dbReference type="EMBL" id="KAF7032223.1"/>
    </source>
</evidence>
<proteinExistence type="predicted"/>
<evidence type="ECO:0000256" key="2">
    <source>
        <dbReference type="SAM" id="SignalP"/>
    </source>
</evidence>
<dbReference type="EMBL" id="CM022218">
    <property type="protein sequence ID" value="KAF7032223.1"/>
    <property type="molecule type" value="Genomic_DNA"/>
</dbReference>
<reference evidence="3" key="1">
    <citation type="journal article" date="2017" name="Gigascience">
        <title>The first near-complete assembly of the hexaploid bread wheat genome, Triticum aestivum.</title>
        <authorList>
            <person name="Zimin A.V."/>
            <person name="Puiu D."/>
            <person name="Hall R."/>
            <person name="Kingan S."/>
            <person name="Clavijo B.J."/>
            <person name="Salzberg S.L."/>
        </authorList>
    </citation>
    <scope>NUCLEOTIDE SEQUENCE</scope>
    <source>
        <tissue evidence="3">Leaf</tissue>
    </source>
</reference>